<proteinExistence type="inferred from homology"/>
<dbReference type="InterPro" id="IPR017853">
    <property type="entry name" value="GH"/>
</dbReference>
<evidence type="ECO:0000256" key="2">
    <source>
        <dbReference type="ARBA" id="ARBA00022801"/>
    </source>
</evidence>
<evidence type="ECO:0000313" key="6">
    <source>
        <dbReference type="Proteomes" id="UP000826651"/>
    </source>
</evidence>
<dbReference type="PANTHER" id="PTHR30480">
    <property type="entry name" value="BETA-HEXOSAMINIDASE-RELATED"/>
    <property type="match status" value="1"/>
</dbReference>
<dbReference type="SUPFAM" id="SSF51445">
    <property type="entry name" value="(Trans)glycosidases"/>
    <property type="match status" value="1"/>
</dbReference>
<dbReference type="InterPro" id="IPR001764">
    <property type="entry name" value="Glyco_hydro_3_N"/>
</dbReference>
<dbReference type="RefSeq" id="WP_223407313.1">
    <property type="nucleotide sequence ID" value="NZ_JAGSHT010000013.1"/>
</dbReference>
<keyword evidence="6" id="KW-1185">Reference proteome</keyword>
<organism evidence="5 6">
    <name type="scientific">Occultella gossypii</name>
    <dbReference type="NCBI Taxonomy" id="2800820"/>
    <lineage>
        <taxon>Bacteria</taxon>
        <taxon>Bacillati</taxon>
        <taxon>Actinomycetota</taxon>
        <taxon>Actinomycetes</taxon>
        <taxon>Micrococcales</taxon>
        <taxon>Ruaniaceae</taxon>
        <taxon>Occultella</taxon>
    </lineage>
</organism>
<name>A0ABS7SDZ3_9MICO</name>
<evidence type="ECO:0000256" key="3">
    <source>
        <dbReference type="ARBA" id="ARBA00023295"/>
    </source>
</evidence>
<dbReference type="Pfam" id="PF00933">
    <property type="entry name" value="Glyco_hydro_3"/>
    <property type="match status" value="1"/>
</dbReference>
<dbReference type="PANTHER" id="PTHR30480:SF16">
    <property type="entry name" value="GLYCOSIDE HYDROLASE FAMILY 3 DOMAIN PROTEIN"/>
    <property type="match status" value="1"/>
</dbReference>
<sequence length="500" mass="50776">MTGADPALDRLAHAVLWPGFAGTTAPAWLLRARAAGAPGAVLFATNIDDGDPHQAARLVAELGGPDAVVGIDEEGGSVTRLHARTGSPVPGHAVLGRHDDVTATAAVAARIGTELAERGIGVDLAPVADVNSNPANPVIGVRSFGAEPDLVARHTAAYVRGLQSTGTAACAKHFPGHGDTATDSHLGGARSSASVADLKEIHLAPFRAAIDAGVRAVLTAHLVVDHLGPEPATVNPRATALLRGLGFDGVIVSDALDMRAISATLGIGGGAVAALRAGVDLLCLGNAGVYPVTATDPHPDERTYAETQHAIVEALRSGALDPEVLEAAAARIEALRSWVSQQRAATGARTAAPITDRAAVEVARGACEVRGDVSLQPGSAVVVVDGRAGRNEAAGAVPDPVAAALAQRRPITAVTGAGTTSADFRSTARDAELVLVLDQPHLRDVERDLLETVLVARPDAVVVRLGWPDELASAPARLITTYGSGAASGRAVADLLCGPH</sequence>
<keyword evidence="3" id="KW-0326">Glycosidase</keyword>
<comment type="caution">
    <text evidence="5">The sequence shown here is derived from an EMBL/GenBank/DDBJ whole genome shotgun (WGS) entry which is preliminary data.</text>
</comment>
<dbReference type="Gene3D" id="3.20.20.300">
    <property type="entry name" value="Glycoside hydrolase, family 3, N-terminal domain"/>
    <property type="match status" value="1"/>
</dbReference>
<dbReference type="InterPro" id="IPR050226">
    <property type="entry name" value="NagZ_Beta-hexosaminidase"/>
</dbReference>
<gene>
    <name evidence="5" type="ORF">KCQ71_15095</name>
</gene>
<dbReference type="EMBL" id="JAGSHT010000013">
    <property type="protein sequence ID" value="MBZ2197486.1"/>
    <property type="molecule type" value="Genomic_DNA"/>
</dbReference>
<protein>
    <submittedName>
        <fullName evidence="5">Glycoside hydrolase family 3 protein</fullName>
    </submittedName>
</protein>
<evidence type="ECO:0000313" key="5">
    <source>
        <dbReference type="EMBL" id="MBZ2197486.1"/>
    </source>
</evidence>
<keyword evidence="2 5" id="KW-0378">Hydrolase</keyword>
<dbReference type="GO" id="GO:0016787">
    <property type="term" value="F:hydrolase activity"/>
    <property type="evidence" value="ECO:0007669"/>
    <property type="project" value="UniProtKB-KW"/>
</dbReference>
<dbReference type="Proteomes" id="UP000826651">
    <property type="component" value="Unassembled WGS sequence"/>
</dbReference>
<reference evidence="5 6" key="1">
    <citation type="submission" date="2021-04" db="EMBL/GenBank/DDBJ databases">
        <title>Ruania sp. nov., isolated from sandy soil of mangrove forest.</title>
        <authorList>
            <person name="Ge X."/>
            <person name="Huang R."/>
            <person name="Liu W."/>
        </authorList>
    </citation>
    <scope>NUCLEOTIDE SEQUENCE [LARGE SCALE GENOMIC DNA]</scope>
    <source>
        <strain evidence="5 6">N2-46</strain>
    </source>
</reference>
<comment type="similarity">
    <text evidence="1">Belongs to the glycosyl hydrolase 3 family.</text>
</comment>
<evidence type="ECO:0000259" key="4">
    <source>
        <dbReference type="Pfam" id="PF00933"/>
    </source>
</evidence>
<evidence type="ECO:0000256" key="1">
    <source>
        <dbReference type="ARBA" id="ARBA00005336"/>
    </source>
</evidence>
<accession>A0ABS7SDZ3</accession>
<dbReference type="InterPro" id="IPR036962">
    <property type="entry name" value="Glyco_hydro_3_N_sf"/>
</dbReference>
<feature type="domain" description="Glycoside hydrolase family 3 N-terminal" evidence="4">
    <location>
        <begin position="67"/>
        <end position="332"/>
    </location>
</feature>